<evidence type="ECO:0000256" key="2">
    <source>
        <dbReference type="ARBA" id="ARBA00022603"/>
    </source>
</evidence>
<dbReference type="Pfam" id="PF00145">
    <property type="entry name" value="DNA_methylase"/>
    <property type="match status" value="1"/>
</dbReference>
<gene>
    <name evidence="6" type="ORF">BDK51DRAFT_31181</name>
</gene>
<name>A0A4P9W416_9FUNG</name>
<dbReference type="PANTHER" id="PTHR10629:SF52">
    <property type="entry name" value="DNA (CYTOSINE-5)-METHYLTRANSFERASE 1"/>
    <property type="match status" value="1"/>
</dbReference>
<evidence type="ECO:0000313" key="7">
    <source>
        <dbReference type="Proteomes" id="UP000269721"/>
    </source>
</evidence>
<keyword evidence="2" id="KW-0489">Methyltransferase</keyword>
<evidence type="ECO:0000313" key="6">
    <source>
        <dbReference type="EMBL" id="RKO84896.1"/>
    </source>
</evidence>
<dbReference type="GO" id="GO:0003677">
    <property type="term" value="F:DNA binding"/>
    <property type="evidence" value="ECO:0007669"/>
    <property type="project" value="TreeGrafter"/>
</dbReference>
<dbReference type="GO" id="GO:0003886">
    <property type="term" value="F:DNA (cytosine-5-)-methyltransferase activity"/>
    <property type="evidence" value="ECO:0007669"/>
    <property type="project" value="UniProtKB-EC"/>
</dbReference>
<dbReference type="InterPro" id="IPR029063">
    <property type="entry name" value="SAM-dependent_MTases_sf"/>
</dbReference>
<dbReference type="InterPro" id="IPR050390">
    <property type="entry name" value="C5-Methyltransferase"/>
</dbReference>
<keyword evidence="3" id="KW-0808">Transferase</keyword>
<dbReference type="Gene3D" id="3.90.120.10">
    <property type="entry name" value="DNA Methylase, subunit A, domain 2"/>
    <property type="match status" value="1"/>
</dbReference>
<dbReference type="AlphaFoldDB" id="A0A4P9W416"/>
<evidence type="ECO:0000256" key="1">
    <source>
        <dbReference type="ARBA" id="ARBA00011975"/>
    </source>
</evidence>
<dbReference type="GO" id="GO:0032259">
    <property type="term" value="P:methylation"/>
    <property type="evidence" value="ECO:0007669"/>
    <property type="project" value="UniProtKB-KW"/>
</dbReference>
<dbReference type="OrthoDB" id="5376140at2759"/>
<dbReference type="InterPro" id="IPR001525">
    <property type="entry name" value="C5_MeTfrase"/>
</dbReference>
<evidence type="ECO:0000256" key="3">
    <source>
        <dbReference type="ARBA" id="ARBA00022679"/>
    </source>
</evidence>
<dbReference type="GO" id="GO:0044027">
    <property type="term" value="P:negative regulation of gene expression via chromosomal CpG island methylation"/>
    <property type="evidence" value="ECO:0007669"/>
    <property type="project" value="TreeGrafter"/>
</dbReference>
<keyword evidence="4" id="KW-0949">S-adenosyl-L-methionine</keyword>
<keyword evidence="7" id="KW-1185">Reference proteome</keyword>
<accession>A0A4P9W416</accession>
<sequence length="283" mass="31470">MTDKNLSIMKHVLPGGNWRDVMHLKKVIPKLPPALQKNPEKANSWRKGNVCRIRHPLAGLRRESDWEFADTGLSLHTSAITHPAEDRPLTVREYGLCQGFPATFEFLSKDQTPKQAYCMIGNAVPPPLAYAIGRALLRGWNAHAIKATADPSMDLNTPFWRNLYQLVVSGNDDVDRSREALMRRDDGKDDTAKRYYVTKLRPYQRREAGAPDSGVCSHSKCRFLFLISLAALLALETGINFKLASRKQSVGLIPETSAMEWGPENGLDASSDGSWRGIGKGNG</sequence>
<proteinExistence type="predicted"/>
<evidence type="ECO:0000256" key="5">
    <source>
        <dbReference type="SAM" id="MobiDB-lite"/>
    </source>
</evidence>
<dbReference type="EC" id="2.1.1.37" evidence="1"/>
<organism evidence="6 7">
    <name type="scientific">Blyttiomyces helicus</name>
    <dbReference type="NCBI Taxonomy" id="388810"/>
    <lineage>
        <taxon>Eukaryota</taxon>
        <taxon>Fungi</taxon>
        <taxon>Fungi incertae sedis</taxon>
        <taxon>Chytridiomycota</taxon>
        <taxon>Chytridiomycota incertae sedis</taxon>
        <taxon>Chytridiomycetes</taxon>
        <taxon>Chytridiomycetes incertae sedis</taxon>
        <taxon>Blyttiomyces</taxon>
    </lineage>
</organism>
<dbReference type="PANTHER" id="PTHR10629">
    <property type="entry name" value="CYTOSINE-SPECIFIC METHYLTRANSFERASE"/>
    <property type="match status" value="1"/>
</dbReference>
<dbReference type="EMBL" id="KZ999622">
    <property type="protein sequence ID" value="RKO84896.1"/>
    <property type="molecule type" value="Genomic_DNA"/>
</dbReference>
<reference evidence="7" key="1">
    <citation type="journal article" date="2018" name="Nat. Microbiol.">
        <title>Leveraging single-cell genomics to expand the fungal tree of life.</title>
        <authorList>
            <person name="Ahrendt S.R."/>
            <person name="Quandt C.A."/>
            <person name="Ciobanu D."/>
            <person name="Clum A."/>
            <person name="Salamov A."/>
            <person name="Andreopoulos B."/>
            <person name="Cheng J.F."/>
            <person name="Woyke T."/>
            <person name="Pelin A."/>
            <person name="Henrissat B."/>
            <person name="Reynolds N.K."/>
            <person name="Benny G.L."/>
            <person name="Smith M.E."/>
            <person name="James T.Y."/>
            <person name="Grigoriev I.V."/>
        </authorList>
    </citation>
    <scope>NUCLEOTIDE SEQUENCE [LARGE SCALE GENOMIC DNA]</scope>
</reference>
<dbReference type="GO" id="GO:0005634">
    <property type="term" value="C:nucleus"/>
    <property type="evidence" value="ECO:0007669"/>
    <property type="project" value="TreeGrafter"/>
</dbReference>
<feature type="region of interest" description="Disordered" evidence="5">
    <location>
        <begin position="261"/>
        <end position="283"/>
    </location>
</feature>
<dbReference type="SUPFAM" id="SSF53335">
    <property type="entry name" value="S-adenosyl-L-methionine-dependent methyltransferases"/>
    <property type="match status" value="1"/>
</dbReference>
<protein>
    <recommendedName>
        <fullName evidence="1">DNA (cytosine-5-)-methyltransferase</fullName>
        <ecNumber evidence="1">2.1.1.37</ecNumber>
    </recommendedName>
</protein>
<evidence type="ECO:0000256" key="4">
    <source>
        <dbReference type="ARBA" id="ARBA00022691"/>
    </source>
</evidence>
<dbReference type="Proteomes" id="UP000269721">
    <property type="component" value="Unassembled WGS sequence"/>
</dbReference>